<dbReference type="Proteomes" id="UP001497535">
    <property type="component" value="Unassembled WGS sequence"/>
</dbReference>
<dbReference type="EMBL" id="CAVMJV010000012">
    <property type="protein sequence ID" value="CAK5045621.1"/>
    <property type="molecule type" value="Genomic_DNA"/>
</dbReference>
<comment type="caution">
    <text evidence="1">The sequence shown here is derived from an EMBL/GenBank/DDBJ whole genome shotgun (WGS) entry which is preliminary data.</text>
</comment>
<organism evidence="1 2">
    <name type="scientific">Meloidogyne enterolobii</name>
    <name type="common">Root-knot nematode worm</name>
    <name type="synonym">Meloidogyne mayaguensis</name>
    <dbReference type="NCBI Taxonomy" id="390850"/>
    <lineage>
        <taxon>Eukaryota</taxon>
        <taxon>Metazoa</taxon>
        <taxon>Ecdysozoa</taxon>
        <taxon>Nematoda</taxon>
        <taxon>Chromadorea</taxon>
        <taxon>Rhabditida</taxon>
        <taxon>Tylenchina</taxon>
        <taxon>Tylenchomorpha</taxon>
        <taxon>Tylenchoidea</taxon>
        <taxon>Meloidogynidae</taxon>
        <taxon>Meloidogyninae</taxon>
        <taxon>Meloidogyne</taxon>
    </lineage>
</organism>
<reference evidence="1" key="1">
    <citation type="submission" date="2023-11" db="EMBL/GenBank/DDBJ databases">
        <authorList>
            <person name="Poullet M."/>
        </authorList>
    </citation>
    <scope>NUCLEOTIDE SEQUENCE</scope>
    <source>
        <strain evidence="1">E1834</strain>
    </source>
</reference>
<name>A0ACB0YG53_MELEN</name>
<keyword evidence="2" id="KW-1185">Reference proteome</keyword>
<protein>
    <submittedName>
        <fullName evidence="1">Uncharacterized protein</fullName>
    </submittedName>
</protein>
<gene>
    <name evidence="1" type="ORF">MENTE1834_LOCUS11798</name>
</gene>
<sequence length="133" mass="15392">MFRKIDLKNMITRSKAKQQNIQDQQNLTKENNQKTNQHSQSQNNQGKQNDQQSGQTSRGNNQQKPAVNPDGKISDCLICCQRSDLFGLGECMHPICMKCSLRIRVFGEKKQCPQCRTAIPIVFFIILWCYFYC</sequence>
<evidence type="ECO:0000313" key="1">
    <source>
        <dbReference type="EMBL" id="CAK5045621.1"/>
    </source>
</evidence>
<accession>A0ACB0YG53</accession>
<evidence type="ECO:0000313" key="2">
    <source>
        <dbReference type="Proteomes" id="UP001497535"/>
    </source>
</evidence>
<proteinExistence type="predicted"/>